<evidence type="ECO:0000256" key="6">
    <source>
        <dbReference type="RuleBase" id="RU364054"/>
    </source>
</evidence>
<dbReference type="GO" id="GO:0071949">
    <property type="term" value="F:FAD binding"/>
    <property type="evidence" value="ECO:0007669"/>
    <property type="project" value="TreeGrafter"/>
</dbReference>
<dbReference type="Gene3D" id="3.20.20.220">
    <property type="match status" value="2"/>
</dbReference>
<evidence type="ECO:0000313" key="8">
    <source>
        <dbReference type="EMBL" id="CAD5226780.1"/>
    </source>
</evidence>
<comment type="similarity">
    <text evidence="2 6">Belongs to the proline oxidase family.</text>
</comment>
<evidence type="ECO:0000313" key="10">
    <source>
        <dbReference type="Proteomes" id="UP000095284"/>
    </source>
</evidence>
<proteinExistence type="inferred from homology"/>
<dbReference type="eggNOG" id="KOG0186">
    <property type="taxonomic scope" value="Eukaryota"/>
</dbReference>
<dbReference type="Proteomes" id="UP000582659">
    <property type="component" value="Unassembled WGS sequence"/>
</dbReference>
<dbReference type="PANTHER" id="PTHR13914">
    <property type="entry name" value="PROLINE OXIDASE"/>
    <property type="match status" value="1"/>
</dbReference>
<comment type="catalytic activity">
    <reaction evidence="6">
        <text>L-proline + a quinone = (S)-1-pyrroline-5-carboxylate + a quinol + H(+)</text>
        <dbReference type="Rhea" id="RHEA:23784"/>
        <dbReference type="ChEBI" id="CHEBI:15378"/>
        <dbReference type="ChEBI" id="CHEBI:17388"/>
        <dbReference type="ChEBI" id="CHEBI:24646"/>
        <dbReference type="ChEBI" id="CHEBI:60039"/>
        <dbReference type="ChEBI" id="CHEBI:132124"/>
        <dbReference type="EC" id="1.5.5.2"/>
    </reaction>
</comment>
<dbReference type="GO" id="GO:0010133">
    <property type="term" value="P:L-proline catabolic process to L-glutamate"/>
    <property type="evidence" value="ECO:0007669"/>
    <property type="project" value="TreeGrafter"/>
</dbReference>
<dbReference type="InterPro" id="IPR002048">
    <property type="entry name" value="EF_hand_dom"/>
</dbReference>
<dbReference type="InterPro" id="IPR029041">
    <property type="entry name" value="FAD-linked_oxidoreductase-like"/>
</dbReference>
<dbReference type="Gene3D" id="1.10.238.10">
    <property type="entry name" value="EF-hand"/>
    <property type="match status" value="1"/>
</dbReference>
<organism evidence="10 12">
    <name type="scientific">Bursaphelenchus xylophilus</name>
    <name type="common">Pinewood nematode worm</name>
    <name type="synonym">Aphelenchoides xylophilus</name>
    <dbReference type="NCBI Taxonomy" id="6326"/>
    <lineage>
        <taxon>Eukaryota</taxon>
        <taxon>Metazoa</taxon>
        <taxon>Ecdysozoa</taxon>
        <taxon>Nematoda</taxon>
        <taxon>Chromadorea</taxon>
        <taxon>Rhabditida</taxon>
        <taxon>Tylenchina</taxon>
        <taxon>Tylenchomorpha</taxon>
        <taxon>Aphelenchoidea</taxon>
        <taxon>Aphelenchoididae</taxon>
        <taxon>Bursaphelenchus</taxon>
    </lineage>
</organism>
<dbReference type="SUPFAM" id="SSF51730">
    <property type="entry name" value="FAD-linked oxidoreductase"/>
    <property type="match status" value="1"/>
</dbReference>
<dbReference type="PROSITE" id="PS50222">
    <property type="entry name" value="EF_HAND_2"/>
    <property type="match status" value="1"/>
</dbReference>
<reference evidence="9" key="2">
    <citation type="submission" date="2020-08" db="EMBL/GenBank/DDBJ databases">
        <authorList>
            <person name="Kikuchi T."/>
        </authorList>
    </citation>
    <scope>NUCLEOTIDE SEQUENCE</scope>
    <source>
        <strain evidence="8">Ka4C1</strain>
    </source>
</reference>
<comment type="pathway">
    <text evidence="1">Amino-acid degradation; L-proline degradation into L-glutamate; L-glutamate from L-proline: step 1/2.</text>
</comment>
<dbReference type="InterPro" id="IPR002872">
    <property type="entry name" value="Proline_DH_dom"/>
</dbReference>
<reference evidence="12" key="1">
    <citation type="submission" date="2016-11" db="UniProtKB">
        <authorList>
            <consortium name="WormBaseParasite"/>
        </authorList>
    </citation>
    <scope>IDENTIFICATION</scope>
</reference>
<evidence type="ECO:0000259" key="7">
    <source>
        <dbReference type="PROSITE" id="PS50222"/>
    </source>
</evidence>
<sequence>MPSLGRPVHVWKIVARPSPLISVRHRSQLRQSASTVAATGTPPAALSKEVDRCYNKLDLQFDNGKEAFKSKSNWELFRALLVLHACGVNYLVQHNQQILSALRKAVGPTLFKKILKSTFYGHFVAGERRQEVLPVADKLARFGVKSILDYSVESDITQEEAEEKAVEGIIGEESIPEVIATQKFVDQKQVDATHQRYSVHKEFGDRRVDVVSARTYFYQGERECDKNADIFCNSIDAVKEATKGQGFVAIKLTALGRPQLLLKLSETIAQTQHFFKALTGSTWENMVLSRISEEDFQRRLKEFGIKTDSKFVKEWFKMADFDADGFVDFYDWGRLLDLSEDMTMFQVFNIKTGNLEPLIVNLSPNELEECNNMMQRLVRVADHAKDQGVRIMVDAEQTYFQPAISRLAVALMRKYNKDGGRILNTYQAYLKNALTNMKIDMHLARRENFHFGCKLVRGAYMEQERKRAEAVGYEDPINVNYNATTQMYHRCLDAIVQERAERGPGTVSVMVATHNEESVRYAVQLMKDNNIAPSERSICFAQLYGMCDQVSFPLGQAGFSVYKYLPYGPVEDVLPYLSRRAQENGSLLKTAGKERSMLWQELKRRLTSGQFIYHTPASI</sequence>
<dbReference type="Pfam" id="PF01619">
    <property type="entry name" value="Pro_dh"/>
    <property type="match status" value="1"/>
</dbReference>
<dbReference type="GO" id="GO:0004657">
    <property type="term" value="F:proline dehydrogenase activity"/>
    <property type="evidence" value="ECO:0007669"/>
    <property type="project" value="UniProtKB-EC"/>
</dbReference>
<comment type="function">
    <text evidence="6">Converts proline to delta-1-pyrroline-5-carboxylate.</text>
</comment>
<dbReference type="InterPro" id="IPR011992">
    <property type="entry name" value="EF-hand-dom_pair"/>
</dbReference>
<evidence type="ECO:0000313" key="11">
    <source>
        <dbReference type="Proteomes" id="UP000659654"/>
    </source>
</evidence>
<evidence type="ECO:0000256" key="4">
    <source>
        <dbReference type="ARBA" id="ARBA00023002"/>
    </source>
</evidence>
<dbReference type="GO" id="GO:0005739">
    <property type="term" value="C:mitochondrion"/>
    <property type="evidence" value="ECO:0007669"/>
    <property type="project" value="TreeGrafter"/>
</dbReference>
<dbReference type="EC" id="1.5.5.2" evidence="6"/>
<dbReference type="SUPFAM" id="SSF47473">
    <property type="entry name" value="EF-hand"/>
    <property type="match status" value="1"/>
</dbReference>
<dbReference type="AlphaFoldDB" id="A0A1I7S3D7"/>
<evidence type="ECO:0000313" key="12">
    <source>
        <dbReference type="WBParaSite" id="BXY_0751800.1"/>
    </source>
</evidence>
<dbReference type="CDD" id="cd00051">
    <property type="entry name" value="EFh"/>
    <property type="match status" value="1"/>
</dbReference>
<keyword evidence="6" id="KW-0285">Flavoprotein</keyword>
<protein>
    <recommendedName>
        <fullName evidence="6">Proline dehydrogenase</fullName>
        <ecNumber evidence="6">1.5.5.2</ecNumber>
    </recommendedName>
</protein>
<dbReference type="WBParaSite" id="BXY_0751800.1">
    <property type="protein sequence ID" value="BXY_0751800.1"/>
    <property type="gene ID" value="BXY_0751800"/>
</dbReference>
<gene>
    <name evidence="8" type="ORF">BXYJ_LOCUS9325</name>
</gene>
<evidence type="ECO:0000256" key="5">
    <source>
        <dbReference type="ARBA" id="ARBA00023062"/>
    </source>
</evidence>
<keyword evidence="11" id="KW-1185">Reference proteome</keyword>
<dbReference type="EMBL" id="CAJFDI010000004">
    <property type="protein sequence ID" value="CAD5226780.1"/>
    <property type="molecule type" value="Genomic_DNA"/>
</dbReference>
<keyword evidence="3" id="KW-0106">Calcium</keyword>
<evidence type="ECO:0000313" key="9">
    <source>
        <dbReference type="EMBL" id="CAG9116236.1"/>
    </source>
</evidence>
<dbReference type="InterPro" id="IPR015659">
    <property type="entry name" value="Proline_oxidase"/>
</dbReference>
<dbReference type="Proteomes" id="UP000095284">
    <property type="component" value="Unplaced"/>
</dbReference>
<accession>A0A1I7S3D7</accession>
<dbReference type="PANTHER" id="PTHR13914:SF0">
    <property type="entry name" value="PROLINE DEHYDROGENASE 1, MITOCHONDRIAL"/>
    <property type="match status" value="1"/>
</dbReference>
<dbReference type="EMBL" id="CAJFCV020000004">
    <property type="protein sequence ID" value="CAG9116236.1"/>
    <property type="molecule type" value="Genomic_DNA"/>
</dbReference>
<dbReference type="InterPro" id="IPR018247">
    <property type="entry name" value="EF_Hand_1_Ca_BS"/>
</dbReference>
<dbReference type="GO" id="GO:0005509">
    <property type="term" value="F:calcium ion binding"/>
    <property type="evidence" value="ECO:0007669"/>
    <property type="project" value="InterPro"/>
</dbReference>
<evidence type="ECO:0000256" key="2">
    <source>
        <dbReference type="ARBA" id="ARBA00005869"/>
    </source>
</evidence>
<dbReference type="FunFam" id="3.20.20.220:FF:000012">
    <property type="entry name" value="Proline dehydrogenase"/>
    <property type="match status" value="1"/>
</dbReference>
<evidence type="ECO:0000256" key="1">
    <source>
        <dbReference type="ARBA" id="ARBA00004739"/>
    </source>
</evidence>
<feature type="domain" description="EF-hand" evidence="7">
    <location>
        <begin position="307"/>
        <end position="342"/>
    </location>
</feature>
<dbReference type="PROSITE" id="PS00018">
    <property type="entry name" value="EF_HAND_1"/>
    <property type="match status" value="1"/>
</dbReference>
<name>A0A1I7S3D7_BURXY</name>
<keyword evidence="4 6" id="KW-0560">Oxidoreductase</keyword>
<keyword evidence="6" id="KW-0274">FAD</keyword>
<keyword evidence="5 6" id="KW-0642">Proline metabolism</keyword>
<comment type="cofactor">
    <cofactor evidence="6">
        <name>FAD</name>
        <dbReference type="ChEBI" id="CHEBI:57692"/>
    </cofactor>
</comment>
<evidence type="ECO:0000256" key="3">
    <source>
        <dbReference type="ARBA" id="ARBA00022837"/>
    </source>
</evidence>
<dbReference type="Proteomes" id="UP000659654">
    <property type="component" value="Unassembled WGS sequence"/>
</dbReference>
<dbReference type="OrthoDB" id="5464at2759"/>